<name>A0AA39RFE8_ACESA</name>
<protein>
    <submittedName>
        <fullName evidence="2">Uncharacterized protein</fullName>
    </submittedName>
</protein>
<comment type="caution">
    <text evidence="2">The sequence shown here is derived from an EMBL/GenBank/DDBJ whole genome shotgun (WGS) entry which is preliminary data.</text>
</comment>
<evidence type="ECO:0000313" key="2">
    <source>
        <dbReference type="EMBL" id="KAK0572497.1"/>
    </source>
</evidence>
<reference evidence="2" key="2">
    <citation type="submission" date="2023-06" db="EMBL/GenBank/DDBJ databases">
        <authorList>
            <person name="Swenson N.G."/>
            <person name="Wegrzyn J.L."/>
            <person name="Mcevoy S.L."/>
        </authorList>
    </citation>
    <scope>NUCLEOTIDE SEQUENCE</scope>
    <source>
        <strain evidence="2">NS2018</strain>
        <tissue evidence="2">Leaf</tissue>
    </source>
</reference>
<organism evidence="2 3">
    <name type="scientific">Acer saccharum</name>
    <name type="common">Sugar maple</name>
    <dbReference type="NCBI Taxonomy" id="4024"/>
    <lineage>
        <taxon>Eukaryota</taxon>
        <taxon>Viridiplantae</taxon>
        <taxon>Streptophyta</taxon>
        <taxon>Embryophyta</taxon>
        <taxon>Tracheophyta</taxon>
        <taxon>Spermatophyta</taxon>
        <taxon>Magnoliopsida</taxon>
        <taxon>eudicotyledons</taxon>
        <taxon>Gunneridae</taxon>
        <taxon>Pentapetalae</taxon>
        <taxon>rosids</taxon>
        <taxon>malvids</taxon>
        <taxon>Sapindales</taxon>
        <taxon>Sapindaceae</taxon>
        <taxon>Hippocastanoideae</taxon>
        <taxon>Acereae</taxon>
        <taxon>Acer</taxon>
    </lineage>
</organism>
<evidence type="ECO:0000313" key="3">
    <source>
        <dbReference type="Proteomes" id="UP001168877"/>
    </source>
</evidence>
<dbReference type="Proteomes" id="UP001168877">
    <property type="component" value="Unassembled WGS sequence"/>
</dbReference>
<evidence type="ECO:0000256" key="1">
    <source>
        <dbReference type="SAM" id="MobiDB-lite"/>
    </source>
</evidence>
<gene>
    <name evidence="2" type="ORF">LWI29_032356</name>
</gene>
<dbReference type="AlphaFoldDB" id="A0AA39RFE8"/>
<reference evidence="2" key="1">
    <citation type="journal article" date="2022" name="Plant J.">
        <title>Strategies of tolerance reflected in two North American maple genomes.</title>
        <authorList>
            <person name="McEvoy S.L."/>
            <person name="Sezen U.U."/>
            <person name="Trouern-Trend A."/>
            <person name="McMahon S.M."/>
            <person name="Schaberg P.G."/>
            <person name="Yang J."/>
            <person name="Wegrzyn J.L."/>
            <person name="Swenson N.G."/>
        </authorList>
    </citation>
    <scope>NUCLEOTIDE SEQUENCE</scope>
    <source>
        <strain evidence="2">NS2018</strain>
    </source>
</reference>
<dbReference type="EMBL" id="JAUESC010000388">
    <property type="protein sequence ID" value="KAK0572497.1"/>
    <property type="molecule type" value="Genomic_DNA"/>
</dbReference>
<accession>A0AA39RFE8</accession>
<feature type="region of interest" description="Disordered" evidence="1">
    <location>
        <begin position="120"/>
        <end position="147"/>
    </location>
</feature>
<proteinExistence type="predicted"/>
<sequence length="147" mass="16990">MEYFKRRGIMVERGIAVQELEDTPIPQVVEMRGWETFTSSPLMYCRKVVEEFYSRMVPEYFQQHGSVLVRGVDVRMTIADINKVHKGRQAVASSPLSRGPMIDPDVVELQAVMKLSRKEHEEMMRAELDPRGKRTSTEAEKESLDED</sequence>
<keyword evidence="3" id="KW-1185">Reference proteome</keyword>